<protein>
    <submittedName>
        <fullName evidence="1">Uncharacterized protein</fullName>
    </submittedName>
</protein>
<comment type="caution">
    <text evidence="1">The sequence shown here is derived from an EMBL/GenBank/DDBJ whole genome shotgun (WGS) entry which is preliminary data.</text>
</comment>
<evidence type="ECO:0000313" key="1">
    <source>
        <dbReference type="EMBL" id="KXH39806.1"/>
    </source>
</evidence>
<keyword evidence="2" id="KW-1185">Reference proteome</keyword>
<proteinExistence type="predicted"/>
<dbReference type="AlphaFoldDB" id="A0A135SVB2"/>
<accession>A0A135SVB2</accession>
<gene>
    <name evidence="1" type="ORF">CNYM01_13015</name>
</gene>
<sequence length="103" mass="11136">MDYSYGTPLYALIPVWSGLAWSFISAAACRTLPGSSQSESPSPACDIKTPGYRSSTLAGISLANSHQSLCIAIQEAPKEWEFSVSTAVWNLEDRDDGPRPAQR</sequence>
<name>A0A135SVB2_9PEZI</name>
<organism evidence="1 2">
    <name type="scientific">Colletotrichum nymphaeae SA-01</name>
    <dbReference type="NCBI Taxonomy" id="1460502"/>
    <lineage>
        <taxon>Eukaryota</taxon>
        <taxon>Fungi</taxon>
        <taxon>Dikarya</taxon>
        <taxon>Ascomycota</taxon>
        <taxon>Pezizomycotina</taxon>
        <taxon>Sordariomycetes</taxon>
        <taxon>Hypocreomycetidae</taxon>
        <taxon>Glomerellales</taxon>
        <taxon>Glomerellaceae</taxon>
        <taxon>Colletotrichum</taxon>
        <taxon>Colletotrichum acutatum species complex</taxon>
    </lineage>
</organism>
<evidence type="ECO:0000313" key="2">
    <source>
        <dbReference type="Proteomes" id="UP000070054"/>
    </source>
</evidence>
<reference evidence="1 2" key="1">
    <citation type="submission" date="2014-02" db="EMBL/GenBank/DDBJ databases">
        <title>The genome sequence of Colletotrichum nymphaeae SA-01.</title>
        <authorList>
            <person name="Baroncelli R."/>
            <person name="Thon M.R."/>
        </authorList>
    </citation>
    <scope>NUCLEOTIDE SEQUENCE [LARGE SCALE GENOMIC DNA]</scope>
    <source>
        <strain evidence="1 2">SA-01</strain>
    </source>
</reference>
<dbReference type="Proteomes" id="UP000070054">
    <property type="component" value="Unassembled WGS sequence"/>
</dbReference>
<dbReference type="EMBL" id="JEMN01001330">
    <property type="protein sequence ID" value="KXH39806.1"/>
    <property type="molecule type" value="Genomic_DNA"/>
</dbReference>